<evidence type="ECO:0000256" key="1">
    <source>
        <dbReference type="ARBA" id="ARBA00001933"/>
    </source>
</evidence>
<dbReference type="STRING" id="1715693.PH7735_03775"/>
<dbReference type="GeneID" id="83882747"/>
<accession>A0A0P1IHM8</accession>
<name>A0A0P1IHM8_9RHOB</name>
<dbReference type="InterPro" id="IPR015422">
    <property type="entry name" value="PyrdxlP-dep_Trfase_small"/>
</dbReference>
<comment type="similarity">
    <text evidence="2 4">Belongs to the class-III pyridoxal-phosphate-dependent aminotransferase family.</text>
</comment>
<dbReference type="GO" id="GO:0030170">
    <property type="term" value="F:pyridoxal phosphate binding"/>
    <property type="evidence" value="ECO:0007669"/>
    <property type="project" value="InterPro"/>
</dbReference>
<dbReference type="PROSITE" id="PS00600">
    <property type="entry name" value="AA_TRANSFER_CLASS_3"/>
    <property type="match status" value="1"/>
</dbReference>
<dbReference type="PANTHER" id="PTHR45688:SF13">
    <property type="entry name" value="ALANINE--GLYOXYLATE AMINOTRANSFERASE 2-LIKE"/>
    <property type="match status" value="1"/>
</dbReference>
<evidence type="ECO:0000256" key="4">
    <source>
        <dbReference type="RuleBase" id="RU003560"/>
    </source>
</evidence>
<comment type="cofactor">
    <cofactor evidence="1">
        <name>pyridoxal 5'-phosphate</name>
        <dbReference type="ChEBI" id="CHEBI:597326"/>
    </cofactor>
</comment>
<dbReference type="EMBL" id="CYTW01000006">
    <property type="protein sequence ID" value="CUK13208.1"/>
    <property type="molecule type" value="Genomic_DNA"/>
</dbReference>
<dbReference type="Gene3D" id="3.90.1150.10">
    <property type="entry name" value="Aspartate Aminotransferase, domain 1"/>
    <property type="match status" value="1"/>
</dbReference>
<dbReference type="InterPro" id="IPR015424">
    <property type="entry name" value="PyrdxlP-dep_Trfase"/>
</dbReference>
<dbReference type="InterPro" id="IPR005814">
    <property type="entry name" value="Aminotrans_3"/>
</dbReference>
<dbReference type="SUPFAM" id="SSF53383">
    <property type="entry name" value="PLP-dependent transferases"/>
    <property type="match status" value="1"/>
</dbReference>
<dbReference type="PANTHER" id="PTHR45688">
    <property type="match status" value="1"/>
</dbReference>
<gene>
    <name evidence="5" type="primary">gabT</name>
    <name evidence="5" type="ORF">PH7735_03775</name>
</gene>
<keyword evidence="5" id="KW-0032">Aminotransferase</keyword>
<organism evidence="5 6">
    <name type="scientific">Shimia thalassica</name>
    <dbReference type="NCBI Taxonomy" id="1715693"/>
    <lineage>
        <taxon>Bacteria</taxon>
        <taxon>Pseudomonadati</taxon>
        <taxon>Pseudomonadota</taxon>
        <taxon>Alphaproteobacteria</taxon>
        <taxon>Rhodobacterales</taxon>
        <taxon>Roseobacteraceae</taxon>
    </lineage>
</organism>
<dbReference type="RefSeq" id="WP_058312934.1">
    <property type="nucleotide sequence ID" value="NZ_CYTW01000006.1"/>
</dbReference>
<keyword evidence="3 4" id="KW-0663">Pyridoxal phosphate</keyword>
<sequence>MTTVLDRRARLLGPQMTTFYREPVHVARGEGAFLWDTDGRKYLDCYNNVPHVGHCHPRVVDAICQQAATLNTHTRYVHDMILDYGDALTAKFGSDLESMVMVCSGSEANDVALRMAQAMTGKTGIIGTDNTYHGNTTAVSQLNSSKVPVGGYQDHVRQVPAPDNLEPVGGTREGQAEAFAKGVEQAVAELEANGHGVSALIVCPYFANEGFPTLEAGFLHRAIDVVRKAGGLIIADEVQPGFGRIGTHWWGHEKLGFTPDIVTLGKPMGNGHPVAAVVTRQDVLACFQDAFKYFNTFGGNPVSAAAAMAVLSVIEDENLVENARDTGAYAVGLLEELAKRHDVIADVRGSGLFFGAELWRDGKPATDVCSAMVDEMRDRGVLLHSVGRYSNTLKVRPPCVFNRENADQLAEVMDEALGAVT</sequence>
<evidence type="ECO:0000256" key="2">
    <source>
        <dbReference type="ARBA" id="ARBA00008954"/>
    </source>
</evidence>
<dbReference type="InterPro" id="IPR015421">
    <property type="entry name" value="PyrdxlP-dep_Trfase_major"/>
</dbReference>
<proteinExistence type="inferred from homology"/>
<protein>
    <submittedName>
        <fullName evidence="5">4-aminobutyrate aminotransferase GabT</fullName>
        <ecNumber evidence="5">2.6.1.19</ecNumber>
    </submittedName>
</protein>
<evidence type="ECO:0000313" key="5">
    <source>
        <dbReference type="EMBL" id="CUK13208.1"/>
    </source>
</evidence>
<dbReference type="CDD" id="cd00610">
    <property type="entry name" value="OAT_like"/>
    <property type="match status" value="1"/>
</dbReference>
<evidence type="ECO:0000313" key="6">
    <source>
        <dbReference type="Proteomes" id="UP000051870"/>
    </source>
</evidence>
<dbReference type="AlphaFoldDB" id="A0A0P1IHM8"/>
<dbReference type="Pfam" id="PF00202">
    <property type="entry name" value="Aminotran_3"/>
    <property type="match status" value="1"/>
</dbReference>
<dbReference type="PIRSF" id="PIRSF000521">
    <property type="entry name" value="Transaminase_4ab_Lys_Orn"/>
    <property type="match status" value="1"/>
</dbReference>
<keyword evidence="5" id="KW-0808">Transferase</keyword>
<dbReference type="InterPro" id="IPR049704">
    <property type="entry name" value="Aminotrans_3_PPA_site"/>
</dbReference>
<dbReference type="Gene3D" id="3.40.640.10">
    <property type="entry name" value="Type I PLP-dependent aspartate aminotransferase-like (Major domain)"/>
    <property type="match status" value="1"/>
</dbReference>
<dbReference type="EC" id="2.6.1.19" evidence="5"/>
<reference evidence="6" key="1">
    <citation type="submission" date="2015-09" db="EMBL/GenBank/DDBJ databases">
        <authorList>
            <person name="Rodrigo-Torres Lidia"/>
            <person name="Arahal R.David."/>
        </authorList>
    </citation>
    <scope>NUCLEOTIDE SEQUENCE [LARGE SCALE GENOMIC DNA]</scope>
    <source>
        <strain evidence="6">CECT 7735</strain>
    </source>
</reference>
<evidence type="ECO:0000256" key="3">
    <source>
        <dbReference type="ARBA" id="ARBA00022898"/>
    </source>
</evidence>
<keyword evidence="6" id="KW-1185">Reference proteome</keyword>
<dbReference type="GO" id="GO:0034386">
    <property type="term" value="F:4-aminobutyrate:2-oxoglutarate transaminase activity"/>
    <property type="evidence" value="ECO:0007669"/>
    <property type="project" value="UniProtKB-EC"/>
</dbReference>
<dbReference type="Proteomes" id="UP000051870">
    <property type="component" value="Unassembled WGS sequence"/>
</dbReference>